<evidence type="ECO:0000313" key="2">
    <source>
        <dbReference type="EMBL" id="EWG54000.1"/>
    </source>
</evidence>
<accession>W7N1H0</accession>
<dbReference type="AlphaFoldDB" id="W7N1H0"/>
<dbReference type="VEuPathDB" id="FungiDB:FVEG_17218"/>
<gene>
    <name evidence="2" type="ORF">FVEG_17218</name>
</gene>
<dbReference type="Proteomes" id="UP000009096">
    <property type="component" value="Chromosome 4"/>
</dbReference>
<dbReference type="KEGG" id="fvr:FVEG_17218"/>
<evidence type="ECO:0000256" key="1">
    <source>
        <dbReference type="SAM" id="Phobius"/>
    </source>
</evidence>
<protein>
    <submittedName>
        <fullName evidence="2">Uncharacterized protein</fullName>
    </submittedName>
</protein>
<keyword evidence="1" id="KW-0812">Transmembrane</keyword>
<reference evidence="2 3" key="1">
    <citation type="journal article" date="2010" name="Nature">
        <title>Comparative genomics reveals mobile pathogenicity chromosomes in Fusarium.</title>
        <authorList>
            <person name="Ma L.J."/>
            <person name="van der Does H.C."/>
            <person name="Borkovich K.A."/>
            <person name="Coleman J.J."/>
            <person name="Daboussi M.J."/>
            <person name="Di Pietro A."/>
            <person name="Dufresne M."/>
            <person name="Freitag M."/>
            <person name="Grabherr M."/>
            <person name="Henrissat B."/>
            <person name="Houterman P.M."/>
            <person name="Kang S."/>
            <person name="Shim W.B."/>
            <person name="Woloshuk C."/>
            <person name="Xie X."/>
            <person name="Xu J.R."/>
            <person name="Antoniw J."/>
            <person name="Baker S.E."/>
            <person name="Bluhm B.H."/>
            <person name="Breakspear A."/>
            <person name="Brown D.W."/>
            <person name="Butchko R.A."/>
            <person name="Chapman S."/>
            <person name="Coulson R."/>
            <person name="Coutinho P.M."/>
            <person name="Danchin E.G."/>
            <person name="Diener A."/>
            <person name="Gale L.R."/>
            <person name="Gardiner D.M."/>
            <person name="Goff S."/>
            <person name="Hammond-Kosack K.E."/>
            <person name="Hilburn K."/>
            <person name="Hua-Van A."/>
            <person name="Jonkers W."/>
            <person name="Kazan K."/>
            <person name="Kodira C.D."/>
            <person name="Koehrsen M."/>
            <person name="Kumar L."/>
            <person name="Lee Y.H."/>
            <person name="Li L."/>
            <person name="Manners J.M."/>
            <person name="Miranda-Saavedra D."/>
            <person name="Mukherjee M."/>
            <person name="Park G."/>
            <person name="Park J."/>
            <person name="Park S.Y."/>
            <person name="Proctor R.H."/>
            <person name="Regev A."/>
            <person name="Ruiz-Roldan M.C."/>
            <person name="Sain D."/>
            <person name="Sakthikumar S."/>
            <person name="Sykes S."/>
            <person name="Schwartz D.C."/>
            <person name="Turgeon B.G."/>
            <person name="Wapinski I."/>
            <person name="Yoder O."/>
            <person name="Young S."/>
            <person name="Zeng Q."/>
            <person name="Zhou S."/>
            <person name="Galagan J."/>
            <person name="Cuomo C.A."/>
            <person name="Kistler H.C."/>
            <person name="Rep M."/>
        </authorList>
    </citation>
    <scope>NUCLEOTIDE SEQUENCE [LARGE SCALE GENOMIC DNA]</scope>
    <source>
        <strain evidence="3">M3125 / FGSC 7600</strain>
    </source>
</reference>
<dbReference type="RefSeq" id="XP_018760191.1">
    <property type="nucleotide sequence ID" value="XM_018906476.1"/>
</dbReference>
<keyword evidence="3" id="KW-1185">Reference proteome</keyword>
<dbReference type="EMBL" id="CM000581">
    <property type="protein sequence ID" value="EWG54000.1"/>
    <property type="molecule type" value="Genomic_DNA"/>
</dbReference>
<proteinExistence type="predicted"/>
<name>W7N1H0_GIBM7</name>
<keyword evidence="1" id="KW-1133">Transmembrane helix</keyword>
<feature type="transmembrane region" description="Helical" evidence="1">
    <location>
        <begin position="36"/>
        <end position="64"/>
    </location>
</feature>
<sequence length="113" mass="13075">MCWLGQVLLTIAMDPWAAFKAFCFVILKPPGTIPVLIIRLLHWFIVCFLYFILKVVPLVGAHLIRLRDISSHHSAPGTRKLCRRTCETRGVTRQMWHLSTQNNTLIQQSLRHI</sequence>
<dbReference type="GeneID" id="30074094"/>
<evidence type="ECO:0000313" key="3">
    <source>
        <dbReference type="Proteomes" id="UP000009096"/>
    </source>
</evidence>
<dbReference type="EMBL" id="DS022260">
    <property type="protein sequence ID" value="EWG54000.1"/>
    <property type="molecule type" value="Genomic_DNA"/>
</dbReference>
<keyword evidence="1" id="KW-0472">Membrane</keyword>
<organism evidence="2 3">
    <name type="scientific">Gibberella moniliformis (strain M3125 / FGSC 7600)</name>
    <name type="common">Maize ear and stalk rot fungus</name>
    <name type="synonym">Fusarium verticillioides</name>
    <dbReference type="NCBI Taxonomy" id="334819"/>
    <lineage>
        <taxon>Eukaryota</taxon>
        <taxon>Fungi</taxon>
        <taxon>Dikarya</taxon>
        <taxon>Ascomycota</taxon>
        <taxon>Pezizomycotina</taxon>
        <taxon>Sordariomycetes</taxon>
        <taxon>Hypocreomycetidae</taxon>
        <taxon>Hypocreales</taxon>
        <taxon>Nectriaceae</taxon>
        <taxon>Fusarium</taxon>
        <taxon>Fusarium fujikuroi species complex</taxon>
    </lineage>
</organism>